<evidence type="ECO:0000256" key="4">
    <source>
        <dbReference type="ARBA" id="ARBA00022726"/>
    </source>
</evidence>
<dbReference type="NCBIfam" id="NF006671">
    <property type="entry name" value="PRK09219.1"/>
    <property type="match status" value="1"/>
</dbReference>
<dbReference type="EC" id="2.4.2.22" evidence="5"/>
<dbReference type="GO" id="GO:0006166">
    <property type="term" value="P:purine ribonucleoside salvage"/>
    <property type="evidence" value="ECO:0007669"/>
    <property type="project" value="UniProtKB-KW"/>
</dbReference>
<keyword evidence="2 7" id="KW-0328">Glycosyltransferase</keyword>
<dbReference type="GO" id="GO:0000310">
    <property type="term" value="F:xanthine phosphoribosyltransferase activity"/>
    <property type="evidence" value="ECO:0007669"/>
    <property type="project" value="UniProtKB-UniRule"/>
</dbReference>
<dbReference type="NCBIfam" id="TIGR01744">
    <property type="entry name" value="XPRTase"/>
    <property type="match status" value="1"/>
</dbReference>
<reference evidence="7" key="1">
    <citation type="submission" date="2020-02" db="EMBL/GenBank/DDBJ databases">
        <authorList>
            <person name="Meier V. D."/>
        </authorList>
    </citation>
    <scope>NUCLEOTIDE SEQUENCE</scope>
    <source>
        <strain evidence="7">AVDCRST_MAG86</strain>
    </source>
</reference>
<dbReference type="EMBL" id="CADCWP010000369">
    <property type="protein sequence ID" value="CAA9588945.1"/>
    <property type="molecule type" value="Genomic_DNA"/>
</dbReference>
<dbReference type="PANTHER" id="PTHR43864:SF1">
    <property type="entry name" value="XANTHINE PHOSPHORIBOSYLTRANSFERASE"/>
    <property type="match status" value="1"/>
</dbReference>
<feature type="domain" description="Phosphoribosyltransferase" evidence="6">
    <location>
        <begin position="65"/>
        <end position="158"/>
    </location>
</feature>
<gene>
    <name evidence="7" type="ORF">AVDCRST_MAG86-4279</name>
</gene>
<sequence length="194" mass="20125">METLVRRIRQEGRSLGQGILKVDGFINHRLEPALTLEMGRAFAARFGALGVTDVSKVVTAEVSGIAPALATGVALGVPVVYARKKRPVTMPDALISYAPSRTKGGVTPLYLSPEYVGADDRVLLIDDFLASGQTILALAELIGRCGAALLGVGCAVEKTFEPGRETLSGLGVPVVSLAAVTALSGAGVRVENGR</sequence>
<dbReference type="CDD" id="cd06223">
    <property type="entry name" value="PRTases_typeI"/>
    <property type="match status" value="1"/>
</dbReference>
<dbReference type="AlphaFoldDB" id="A0A6J4VV19"/>
<organism evidence="7">
    <name type="scientific">uncultured Truepera sp</name>
    <dbReference type="NCBI Taxonomy" id="543023"/>
    <lineage>
        <taxon>Bacteria</taxon>
        <taxon>Thermotogati</taxon>
        <taxon>Deinococcota</taxon>
        <taxon>Deinococci</taxon>
        <taxon>Trueperales</taxon>
        <taxon>Trueperaceae</taxon>
        <taxon>Truepera</taxon>
        <taxon>environmental samples</taxon>
    </lineage>
</organism>
<dbReference type="InterPro" id="IPR050118">
    <property type="entry name" value="Pur/Pyrimidine_PRTase"/>
</dbReference>
<name>A0A6J4VV19_9DEIN</name>
<dbReference type="InterPro" id="IPR029057">
    <property type="entry name" value="PRTase-like"/>
</dbReference>
<keyword evidence="4" id="KW-0660">Purine salvage</keyword>
<dbReference type="PANTHER" id="PTHR43864">
    <property type="entry name" value="HYPOXANTHINE/GUANINE PHOSPHORIBOSYLTRANSFERASE"/>
    <property type="match status" value="1"/>
</dbReference>
<proteinExistence type="predicted"/>
<dbReference type="InterPro" id="IPR000836">
    <property type="entry name" value="PRTase_dom"/>
</dbReference>
<dbReference type="GO" id="GO:0046110">
    <property type="term" value="P:xanthine metabolic process"/>
    <property type="evidence" value="ECO:0007669"/>
    <property type="project" value="UniProtKB-UniRule"/>
</dbReference>
<evidence type="ECO:0000256" key="2">
    <source>
        <dbReference type="ARBA" id="ARBA00022676"/>
    </source>
</evidence>
<keyword evidence="1" id="KW-0963">Cytoplasm</keyword>
<dbReference type="Pfam" id="PF00156">
    <property type="entry name" value="Pribosyltran"/>
    <property type="match status" value="1"/>
</dbReference>
<dbReference type="SUPFAM" id="SSF53271">
    <property type="entry name" value="PRTase-like"/>
    <property type="match status" value="1"/>
</dbReference>
<evidence type="ECO:0000256" key="3">
    <source>
        <dbReference type="ARBA" id="ARBA00022679"/>
    </source>
</evidence>
<evidence type="ECO:0000256" key="5">
    <source>
        <dbReference type="NCBIfam" id="TIGR01744"/>
    </source>
</evidence>
<protein>
    <recommendedName>
        <fullName evidence="5">Xanthine phosphoribosyltransferase</fullName>
        <ecNumber evidence="5">2.4.2.22</ecNumber>
    </recommendedName>
</protein>
<keyword evidence="3 7" id="KW-0808">Transferase</keyword>
<dbReference type="Gene3D" id="3.40.50.2020">
    <property type="match status" value="1"/>
</dbReference>
<accession>A0A6J4VV19</accession>
<evidence type="ECO:0000313" key="7">
    <source>
        <dbReference type="EMBL" id="CAA9588945.1"/>
    </source>
</evidence>
<evidence type="ECO:0000256" key="1">
    <source>
        <dbReference type="ARBA" id="ARBA00022490"/>
    </source>
</evidence>
<dbReference type="InterPro" id="IPR010079">
    <property type="entry name" value="Xanthine_PRibTrfase"/>
</dbReference>
<evidence type="ECO:0000259" key="6">
    <source>
        <dbReference type="Pfam" id="PF00156"/>
    </source>
</evidence>